<proteinExistence type="predicted"/>
<name>A0A3A3FWF8_9BURK</name>
<accession>A0A3A3FWF8</accession>
<evidence type="ECO:0000313" key="2">
    <source>
        <dbReference type="EMBL" id="RJG00558.1"/>
    </source>
</evidence>
<sequence>MPMRPLPLALLLCALTATAPAHAIDRSRVTDPRPLMFAALDAPTGTAYGILVGESADAIARRFQSASPIYIDVTTLRRYRQAGCSRLNVTIWQEGVILPGAAAPKKQAIDIGINYCRDGLPPKSLL</sequence>
<evidence type="ECO:0000256" key="1">
    <source>
        <dbReference type="SAM" id="SignalP"/>
    </source>
</evidence>
<gene>
    <name evidence="2" type="ORF">D3878_02355</name>
</gene>
<keyword evidence="3" id="KW-1185">Reference proteome</keyword>
<dbReference type="OrthoDB" id="8548718at2"/>
<evidence type="ECO:0000313" key="3">
    <source>
        <dbReference type="Proteomes" id="UP000266327"/>
    </source>
</evidence>
<feature type="chain" id="PRO_5017379776" evidence="1">
    <location>
        <begin position="24"/>
        <end position="126"/>
    </location>
</feature>
<keyword evidence="1" id="KW-0732">Signal</keyword>
<dbReference type="EMBL" id="QYUQ01000002">
    <property type="protein sequence ID" value="RJG00558.1"/>
    <property type="molecule type" value="Genomic_DNA"/>
</dbReference>
<dbReference type="AlphaFoldDB" id="A0A3A3FWF8"/>
<dbReference type="Proteomes" id="UP000266327">
    <property type="component" value="Unassembled WGS sequence"/>
</dbReference>
<organism evidence="2 3">
    <name type="scientific">Noviherbaspirillum sedimenti</name>
    <dbReference type="NCBI Taxonomy" id="2320865"/>
    <lineage>
        <taxon>Bacteria</taxon>
        <taxon>Pseudomonadati</taxon>
        <taxon>Pseudomonadota</taxon>
        <taxon>Betaproteobacteria</taxon>
        <taxon>Burkholderiales</taxon>
        <taxon>Oxalobacteraceae</taxon>
        <taxon>Noviherbaspirillum</taxon>
    </lineage>
</organism>
<feature type="signal peptide" evidence="1">
    <location>
        <begin position="1"/>
        <end position="23"/>
    </location>
</feature>
<reference evidence="3" key="1">
    <citation type="submission" date="2018-09" db="EMBL/GenBank/DDBJ databases">
        <authorList>
            <person name="Zhu H."/>
        </authorList>
    </citation>
    <scope>NUCLEOTIDE SEQUENCE [LARGE SCALE GENOMIC DNA]</scope>
    <source>
        <strain evidence="3">K1S02-23</strain>
    </source>
</reference>
<protein>
    <submittedName>
        <fullName evidence="2">Uncharacterized protein</fullName>
    </submittedName>
</protein>
<comment type="caution">
    <text evidence="2">The sequence shown here is derived from an EMBL/GenBank/DDBJ whole genome shotgun (WGS) entry which is preliminary data.</text>
</comment>